<dbReference type="InterPro" id="IPR019108">
    <property type="entry name" value="Caa3_assmbl_CtaG-rel"/>
</dbReference>
<keyword evidence="2" id="KW-1003">Cell membrane</keyword>
<feature type="transmembrane region" description="Helical" evidence="6">
    <location>
        <begin position="237"/>
        <end position="259"/>
    </location>
</feature>
<evidence type="ECO:0000256" key="2">
    <source>
        <dbReference type="ARBA" id="ARBA00022475"/>
    </source>
</evidence>
<dbReference type="Proteomes" id="UP000278962">
    <property type="component" value="Unassembled WGS sequence"/>
</dbReference>
<evidence type="ECO:0000256" key="6">
    <source>
        <dbReference type="SAM" id="Phobius"/>
    </source>
</evidence>
<keyword evidence="3 6" id="KW-0812">Transmembrane</keyword>
<evidence type="ECO:0000256" key="3">
    <source>
        <dbReference type="ARBA" id="ARBA00022692"/>
    </source>
</evidence>
<feature type="transmembrane region" description="Helical" evidence="6">
    <location>
        <begin position="192"/>
        <end position="217"/>
    </location>
</feature>
<evidence type="ECO:0000256" key="4">
    <source>
        <dbReference type="ARBA" id="ARBA00022989"/>
    </source>
</evidence>
<protein>
    <submittedName>
        <fullName evidence="7">Cytochrome c oxidase assembly factor CtaG</fullName>
    </submittedName>
</protein>
<dbReference type="RefSeq" id="WP_211339844.1">
    <property type="nucleotide sequence ID" value="NZ_RBIL01000001.1"/>
</dbReference>
<evidence type="ECO:0000256" key="5">
    <source>
        <dbReference type="ARBA" id="ARBA00023136"/>
    </source>
</evidence>
<keyword evidence="8" id="KW-1185">Reference proteome</keyword>
<organism evidence="7 8">
    <name type="scientific">Solirubrobacter pauli</name>
    <dbReference type="NCBI Taxonomy" id="166793"/>
    <lineage>
        <taxon>Bacteria</taxon>
        <taxon>Bacillati</taxon>
        <taxon>Actinomycetota</taxon>
        <taxon>Thermoleophilia</taxon>
        <taxon>Solirubrobacterales</taxon>
        <taxon>Solirubrobacteraceae</taxon>
        <taxon>Solirubrobacter</taxon>
    </lineage>
</organism>
<dbReference type="GO" id="GO:0005886">
    <property type="term" value="C:plasma membrane"/>
    <property type="evidence" value="ECO:0007669"/>
    <property type="project" value="UniProtKB-SubCell"/>
</dbReference>
<evidence type="ECO:0000313" key="8">
    <source>
        <dbReference type="Proteomes" id="UP000278962"/>
    </source>
</evidence>
<proteinExistence type="predicted"/>
<comment type="subcellular location">
    <subcellularLocation>
        <location evidence="1">Cell membrane</location>
        <topology evidence="1">Multi-pass membrane protein</topology>
    </subcellularLocation>
</comment>
<gene>
    <name evidence="7" type="ORF">C8N24_1068</name>
</gene>
<evidence type="ECO:0000313" key="7">
    <source>
        <dbReference type="EMBL" id="RKQ91247.1"/>
    </source>
</evidence>
<reference evidence="7 8" key="1">
    <citation type="submission" date="2018-10" db="EMBL/GenBank/DDBJ databases">
        <title>Genomic Encyclopedia of Archaeal and Bacterial Type Strains, Phase II (KMG-II): from individual species to whole genera.</title>
        <authorList>
            <person name="Goeker M."/>
        </authorList>
    </citation>
    <scope>NUCLEOTIDE SEQUENCE [LARGE SCALE GENOMIC DNA]</scope>
    <source>
        <strain evidence="7 8">DSM 14954</strain>
    </source>
</reference>
<evidence type="ECO:0000256" key="1">
    <source>
        <dbReference type="ARBA" id="ARBA00004651"/>
    </source>
</evidence>
<keyword evidence="5 6" id="KW-0472">Membrane</keyword>
<dbReference type="Pfam" id="PF09678">
    <property type="entry name" value="Caa3_CtaG"/>
    <property type="match status" value="1"/>
</dbReference>
<sequence>MFVPTLLGAAEPVDAGWNFAPIILVALIAYVWVYVARWRTSRREGGARAAGYGRLALWLLGIALLAVALLSPVDRLGEQFATFHMVQHLILADLVPICLTVALTKHILRPVTRRIHWLERKAGPFGHPAFGVVAYAASMWIWHIPVMYEAALEHSFIHTLEHLSFAAAGALYWWHLLSPIRSRMRLGGLGPVLYMASTKIAVGFLGIMLGFAPNVLYDYYANEGTRWGLSAIDDQHIAGVLMALEQSLVMGVALAYLFIRMLSEADEADEREERYGAAPR</sequence>
<feature type="transmembrane region" description="Helical" evidence="6">
    <location>
        <begin position="125"/>
        <end position="142"/>
    </location>
</feature>
<keyword evidence="4 6" id="KW-1133">Transmembrane helix</keyword>
<name>A0A660L865_9ACTN</name>
<feature type="transmembrane region" description="Helical" evidence="6">
    <location>
        <begin position="162"/>
        <end position="180"/>
    </location>
</feature>
<feature type="transmembrane region" description="Helical" evidence="6">
    <location>
        <begin position="15"/>
        <end position="35"/>
    </location>
</feature>
<dbReference type="EMBL" id="RBIL01000001">
    <property type="protein sequence ID" value="RKQ91247.1"/>
    <property type="molecule type" value="Genomic_DNA"/>
</dbReference>
<feature type="transmembrane region" description="Helical" evidence="6">
    <location>
        <begin position="55"/>
        <end position="73"/>
    </location>
</feature>
<feature type="transmembrane region" description="Helical" evidence="6">
    <location>
        <begin position="85"/>
        <end position="104"/>
    </location>
</feature>
<comment type="caution">
    <text evidence="7">The sequence shown here is derived from an EMBL/GenBank/DDBJ whole genome shotgun (WGS) entry which is preliminary data.</text>
</comment>
<dbReference type="AlphaFoldDB" id="A0A660L865"/>
<accession>A0A660L865</accession>